<sequence length="218" mass="24583">MMRQSIHDEVMKLTSRLAQRCHPRVAEQYAAELARYARLDTACDAFNAFTGCRPADDADLFDSLAQRRRCIADLLAGANLDAFEQEKTDGVFLAIPFFGWCSDKQPVFLVNRTSQAVTYMRRRLYAFASADDGIDEYRTAGSAFADGIAAGAVIQPGERLQIDDYSMSYDGDFVSIRRVVLIIEGERAEWFVSVSKLAGFLWDEDLHGFHELKRIQDT</sequence>
<evidence type="ECO:0000313" key="2">
    <source>
        <dbReference type="Proteomes" id="UP000501379"/>
    </source>
</evidence>
<reference evidence="1" key="1">
    <citation type="submission" date="2020-07" db="EMBL/GenBank/DDBJ databases">
        <title>Nitrate ammonifying Pseudomonas campi sp. nov. isolated from German agricultural grassland.</title>
        <authorList>
            <person name="Timsy T."/>
            <person name="Ulrich A."/>
            <person name="Spanner T."/>
            <person name="Foesel B."/>
            <person name="Kolb S."/>
            <person name="Horn M.A."/>
            <person name="Behrendt U."/>
        </authorList>
    </citation>
    <scope>NUCLEOTIDE SEQUENCE</scope>
    <source>
        <strain evidence="1">S1-A32-2</strain>
    </source>
</reference>
<proteinExistence type="predicted"/>
<evidence type="ECO:0000313" key="1">
    <source>
        <dbReference type="EMBL" id="QKE65626.1"/>
    </source>
</evidence>
<dbReference type="Proteomes" id="UP000501379">
    <property type="component" value="Chromosome"/>
</dbReference>
<accession>A0A6M8G0P1</accession>
<organism evidence="1 2">
    <name type="scientific">Aquipseudomonas campi</name>
    <dbReference type="NCBI Taxonomy" id="2731681"/>
    <lineage>
        <taxon>Bacteria</taxon>
        <taxon>Pseudomonadati</taxon>
        <taxon>Pseudomonadota</taxon>
        <taxon>Gammaproteobacteria</taxon>
        <taxon>Pseudomonadales</taxon>
        <taxon>Pseudomonadaceae</taxon>
        <taxon>Aquipseudomonas</taxon>
    </lineage>
</organism>
<keyword evidence="2" id="KW-1185">Reference proteome</keyword>
<dbReference type="KEGG" id="pcam:HNE05_00395"/>
<dbReference type="AlphaFoldDB" id="A0A6M8G0P1"/>
<gene>
    <name evidence="1" type="ORF">HNE05_00395</name>
</gene>
<protein>
    <submittedName>
        <fullName evidence="1">Uncharacterized protein</fullName>
    </submittedName>
</protein>
<dbReference type="EMBL" id="CP053697">
    <property type="protein sequence ID" value="QKE65626.1"/>
    <property type="molecule type" value="Genomic_DNA"/>
</dbReference>
<name>A0A6M8G0P1_9GAMM</name>